<protein>
    <submittedName>
        <fullName evidence="2">Uncharacterized protein</fullName>
    </submittedName>
</protein>
<dbReference type="AlphaFoldDB" id="A0A5B7F1E6"/>
<comment type="caution">
    <text evidence="2">The sequence shown here is derived from an EMBL/GenBank/DDBJ whole genome shotgun (WGS) entry which is preliminary data.</text>
</comment>
<evidence type="ECO:0000313" key="2">
    <source>
        <dbReference type="EMBL" id="MPC39307.1"/>
    </source>
</evidence>
<reference evidence="2 3" key="1">
    <citation type="submission" date="2019-05" db="EMBL/GenBank/DDBJ databases">
        <title>Another draft genome of Portunus trituberculatus and its Hox gene families provides insights of decapod evolution.</title>
        <authorList>
            <person name="Jeong J.-H."/>
            <person name="Song I."/>
            <person name="Kim S."/>
            <person name="Choi T."/>
            <person name="Kim D."/>
            <person name="Ryu S."/>
            <person name="Kim W."/>
        </authorList>
    </citation>
    <scope>NUCLEOTIDE SEQUENCE [LARGE SCALE GENOMIC DNA]</scope>
    <source>
        <tissue evidence="2">Muscle</tissue>
    </source>
</reference>
<evidence type="ECO:0000256" key="1">
    <source>
        <dbReference type="SAM" id="MobiDB-lite"/>
    </source>
</evidence>
<keyword evidence="3" id="KW-1185">Reference proteome</keyword>
<evidence type="ECO:0000313" key="3">
    <source>
        <dbReference type="Proteomes" id="UP000324222"/>
    </source>
</evidence>
<dbReference type="EMBL" id="VSRR010004322">
    <property type="protein sequence ID" value="MPC39307.1"/>
    <property type="molecule type" value="Genomic_DNA"/>
</dbReference>
<organism evidence="2 3">
    <name type="scientific">Portunus trituberculatus</name>
    <name type="common">Swimming crab</name>
    <name type="synonym">Neptunus trituberculatus</name>
    <dbReference type="NCBI Taxonomy" id="210409"/>
    <lineage>
        <taxon>Eukaryota</taxon>
        <taxon>Metazoa</taxon>
        <taxon>Ecdysozoa</taxon>
        <taxon>Arthropoda</taxon>
        <taxon>Crustacea</taxon>
        <taxon>Multicrustacea</taxon>
        <taxon>Malacostraca</taxon>
        <taxon>Eumalacostraca</taxon>
        <taxon>Eucarida</taxon>
        <taxon>Decapoda</taxon>
        <taxon>Pleocyemata</taxon>
        <taxon>Brachyura</taxon>
        <taxon>Eubrachyura</taxon>
        <taxon>Portunoidea</taxon>
        <taxon>Portunidae</taxon>
        <taxon>Portuninae</taxon>
        <taxon>Portunus</taxon>
    </lineage>
</organism>
<proteinExistence type="predicted"/>
<dbReference type="Proteomes" id="UP000324222">
    <property type="component" value="Unassembled WGS sequence"/>
</dbReference>
<gene>
    <name evidence="2" type="ORF">E2C01_032837</name>
</gene>
<sequence>MTREHTYRRQQQRGVKTNHPSEHLPSPAPFPPWTRTQPSPPLVLSWGDGATGYRDGSGRRRVQRRGKAEGSGWAWGRGVRSRSGWLRLATFVVLTVRAGEWTSVRVERWQSSEEAVSSRTEPALPLSPPHHPTSGRTCSGRGGGGGREGSVRVPRASREALRHHLAPGSHLYTTTPSTTTAKPPHHRPDTHLHVRIRLAAGLHGRRRGGPRRVSLPRPVGMHAAVSHAVARGVSDLREGSGNHHGGGGPGQRPEAPAAPLTLVCRVTHLLVVHHDGDGFVLLVGGPLALTRHARATGRGLLGRAGLDLGRLLGRSRHRVATTAAGAAAALAHRYCGADPVVAWRPALTIGSDAAVDHHHHAFVAAVTLQEKKKSMNITAQRGGATVRRCQYWVTSRWLGVGRHSPGASWGRWLPLPEVTEILAGLAGADW</sequence>
<feature type="region of interest" description="Disordered" evidence="1">
    <location>
        <begin position="235"/>
        <end position="254"/>
    </location>
</feature>
<accession>A0A5B7F1E6</accession>
<name>A0A5B7F1E6_PORTR</name>
<feature type="region of interest" description="Disordered" evidence="1">
    <location>
        <begin position="111"/>
        <end position="191"/>
    </location>
</feature>
<feature type="region of interest" description="Disordered" evidence="1">
    <location>
        <begin position="200"/>
        <end position="219"/>
    </location>
</feature>
<feature type="region of interest" description="Disordered" evidence="1">
    <location>
        <begin position="1"/>
        <end position="73"/>
    </location>
</feature>